<dbReference type="OMA" id="DICECSV"/>
<dbReference type="OrthoDB" id="361283at2759"/>
<evidence type="ECO:0000313" key="2">
    <source>
        <dbReference type="EMBL" id="KFM61854.1"/>
    </source>
</evidence>
<sequence>MAVKFEECISFYKIWVKFVLLFLLCIYSGRAAKLTVPRILLPYNTGVPTNYTLEVKEGGCYKWSSSRYDLVSVIPLPSESGKESCSTKALVSAVSRYPEHGNAIILA</sequence>
<dbReference type="STRING" id="407821.A0A087T9R5"/>
<gene>
    <name evidence="2" type="ORF">X975_17919</name>
</gene>
<dbReference type="Pfam" id="PF22967">
    <property type="entry name" value="Ig_NUP210_1st"/>
    <property type="match status" value="1"/>
</dbReference>
<feature type="non-terminal residue" evidence="2">
    <location>
        <position position="107"/>
    </location>
</feature>
<name>A0A087T9R5_STEMI</name>
<protein>
    <submittedName>
        <fullName evidence="2">Nuclear pore membrane glycoprotein 210</fullName>
    </submittedName>
</protein>
<keyword evidence="3" id="KW-1185">Reference proteome</keyword>
<dbReference type="InterPro" id="IPR055096">
    <property type="entry name" value="Ig_NUP210_1st"/>
</dbReference>
<accession>A0A087T9R5</accession>
<dbReference type="GO" id="GO:0005643">
    <property type="term" value="C:nuclear pore"/>
    <property type="evidence" value="ECO:0007669"/>
    <property type="project" value="TreeGrafter"/>
</dbReference>
<dbReference type="Proteomes" id="UP000054359">
    <property type="component" value="Unassembled WGS sequence"/>
</dbReference>
<dbReference type="AlphaFoldDB" id="A0A087T9R5"/>
<dbReference type="EMBL" id="KK114188">
    <property type="protein sequence ID" value="KFM61854.1"/>
    <property type="molecule type" value="Genomic_DNA"/>
</dbReference>
<dbReference type="PANTHER" id="PTHR23019:SF0">
    <property type="entry name" value="NUCLEAR PORE MEMBRANE GLYCOPROTEIN 210"/>
    <property type="match status" value="1"/>
</dbReference>
<feature type="domain" description="NUP210 Ig-like" evidence="1">
    <location>
        <begin position="32"/>
        <end position="107"/>
    </location>
</feature>
<organism evidence="2 3">
    <name type="scientific">Stegodyphus mimosarum</name>
    <name type="common">African social velvet spider</name>
    <dbReference type="NCBI Taxonomy" id="407821"/>
    <lineage>
        <taxon>Eukaryota</taxon>
        <taxon>Metazoa</taxon>
        <taxon>Ecdysozoa</taxon>
        <taxon>Arthropoda</taxon>
        <taxon>Chelicerata</taxon>
        <taxon>Arachnida</taxon>
        <taxon>Araneae</taxon>
        <taxon>Araneomorphae</taxon>
        <taxon>Entelegynae</taxon>
        <taxon>Eresoidea</taxon>
        <taxon>Eresidae</taxon>
        <taxon>Stegodyphus</taxon>
    </lineage>
</organism>
<dbReference type="PANTHER" id="PTHR23019">
    <property type="entry name" value="NUCLEAR PORE MEMBRANE GLYCOPROTEIN GP210-RELATED"/>
    <property type="match status" value="1"/>
</dbReference>
<proteinExistence type="predicted"/>
<reference evidence="2 3" key="1">
    <citation type="submission" date="2013-11" db="EMBL/GenBank/DDBJ databases">
        <title>Genome sequencing of Stegodyphus mimosarum.</title>
        <authorList>
            <person name="Bechsgaard J."/>
        </authorList>
    </citation>
    <scope>NUCLEOTIDE SEQUENCE [LARGE SCALE GENOMIC DNA]</scope>
</reference>
<evidence type="ECO:0000313" key="3">
    <source>
        <dbReference type="Proteomes" id="UP000054359"/>
    </source>
</evidence>
<dbReference type="InterPro" id="IPR045197">
    <property type="entry name" value="NUP210-like"/>
</dbReference>
<evidence type="ECO:0000259" key="1">
    <source>
        <dbReference type="Pfam" id="PF22967"/>
    </source>
</evidence>